<sequence length="69" mass="7533">MKVSGFGPLFLGPNNSLSRSLSSKAAKRRAFQDVFLWFPGAIPMQNTRRGLSQSSYQEKCTATAFSAST</sequence>
<evidence type="ECO:0000313" key="1">
    <source>
        <dbReference type="EMBL" id="JAH60755.1"/>
    </source>
</evidence>
<proteinExistence type="predicted"/>
<protein>
    <submittedName>
        <fullName evidence="1">Uncharacterized protein</fullName>
    </submittedName>
</protein>
<accession>A0A0E9U6J3</accession>
<organism evidence="1">
    <name type="scientific">Anguilla anguilla</name>
    <name type="common">European freshwater eel</name>
    <name type="synonym">Muraena anguilla</name>
    <dbReference type="NCBI Taxonomy" id="7936"/>
    <lineage>
        <taxon>Eukaryota</taxon>
        <taxon>Metazoa</taxon>
        <taxon>Chordata</taxon>
        <taxon>Craniata</taxon>
        <taxon>Vertebrata</taxon>
        <taxon>Euteleostomi</taxon>
        <taxon>Actinopterygii</taxon>
        <taxon>Neopterygii</taxon>
        <taxon>Teleostei</taxon>
        <taxon>Anguilliformes</taxon>
        <taxon>Anguillidae</taxon>
        <taxon>Anguilla</taxon>
    </lineage>
</organism>
<dbReference type="AlphaFoldDB" id="A0A0E9U6J3"/>
<reference evidence="1" key="2">
    <citation type="journal article" date="2015" name="Fish Shellfish Immunol.">
        <title>Early steps in the European eel (Anguilla anguilla)-Vibrio vulnificus interaction in the gills: Role of the RtxA13 toxin.</title>
        <authorList>
            <person name="Callol A."/>
            <person name="Pajuelo D."/>
            <person name="Ebbesson L."/>
            <person name="Teles M."/>
            <person name="MacKenzie S."/>
            <person name="Amaro C."/>
        </authorList>
    </citation>
    <scope>NUCLEOTIDE SEQUENCE</scope>
</reference>
<reference evidence="1" key="1">
    <citation type="submission" date="2014-11" db="EMBL/GenBank/DDBJ databases">
        <authorList>
            <person name="Amaro Gonzalez C."/>
        </authorList>
    </citation>
    <scope>NUCLEOTIDE SEQUENCE</scope>
</reference>
<name>A0A0E9U6J3_ANGAN</name>
<dbReference type="EMBL" id="GBXM01047822">
    <property type="protein sequence ID" value="JAH60755.1"/>
    <property type="molecule type" value="Transcribed_RNA"/>
</dbReference>